<dbReference type="InterPro" id="IPR013025">
    <property type="entry name" value="Ribosomal_uL23-like"/>
</dbReference>
<evidence type="ECO:0000256" key="2">
    <source>
        <dbReference type="ARBA" id="ARBA00006700"/>
    </source>
</evidence>
<comment type="subunit">
    <text evidence="6">Component of the mitochondrial ribosome large subunit (39S) which comprises a 16S rRNA and about 50 distinct proteins.</text>
</comment>
<dbReference type="AlphaFoldDB" id="A0ABD2LRS1"/>
<proteinExistence type="inferred from homology"/>
<dbReference type="Gene3D" id="3.30.70.330">
    <property type="match status" value="1"/>
</dbReference>
<gene>
    <name evidence="9" type="ORF">niasHT_005175</name>
</gene>
<dbReference type="Proteomes" id="UP001620626">
    <property type="component" value="Unassembled WGS sequence"/>
</dbReference>
<evidence type="ECO:0000256" key="5">
    <source>
        <dbReference type="ARBA" id="ARBA00023274"/>
    </source>
</evidence>
<evidence type="ECO:0000256" key="8">
    <source>
        <dbReference type="ARBA" id="ARBA00041375"/>
    </source>
</evidence>
<dbReference type="InterPro" id="IPR012677">
    <property type="entry name" value="Nucleotide-bd_a/b_plait_sf"/>
</dbReference>
<dbReference type="GO" id="GO:1990904">
    <property type="term" value="C:ribonucleoprotein complex"/>
    <property type="evidence" value="ECO:0007669"/>
    <property type="project" value="UniProtKB-KW"/>
</dbReference>
<dbReference type="PANTHER" id="PTHR12059:SF5">
    <property type="entry name" value="LARGE RIBOSOMAL SUBUNIT PROTEIN UL23M"/>
    <property type="match status" value="1"/>
</dbReference>
<organism evidence="9 10">
    <name type="scientific">Heterodera trifolii</name>
    <dbReference type="NCBI Taxonomy" id="157864"/>
    <lineage>
        <taxon>Eukaryota</taxon>
        <taxon>Metazoa</taxon>
        <taxon>Ecdysozoa</taxon>
        <taxon>Nematoda</taxon>
        <taxon>Chromadorea</taxon>
        <taxon>Rhabditida</taxon>
        <taxon>Tylenchina</taxon>
        <taxon>Tylenchomorpha</taxon>
        <taxon>Tylenchoidea</taxon>
        <taxon>Heteroderidae</taxon>
        <taxon>Heteroderinae</taxon>
        <taxon>Heterodera</taxon>
    </lineage>
</organism>
<evidence type="ECO:0000256" key="1">
    <source>
        <dbReference type="ARBA" id="ARBA00004173"/>
    </source>
</evidence>
<comment type="subcellular location">
    <subcellularLocation>
        <location evidence="1">Mitochondrion</location>
    </subcellularLocation>
</comment>
<comment type="caution">
    <text evidence="9">The sequence shown here is derived from an EMBL/GenBank/DDBJ whole genome shotgun (WGS) entry which is preliminary data.</text>
</comment>
<dbReference type="FunFam" id="3.30.70.330:FF:000284">
    <property type="entry name" value="39S ribosomal protein L23, mitochondrial"/>
    <property type="match status" value="1"/>
</dbReference>
<dbReference type="EMBL" id="JBICBT010000300">
    <property type="protein sequence ID" value="KAL3117932.1"/>
    <property type="molecule type" value="Genomic_DNA"/>
</dbReference>
<evidence type="ECO:0000256" key="4">
    <source>
        <dbReference type="ARBA" id="ARBA00023128"/>
    </source>
</evidence>
<dbReference type="InterPro" id="IPR012678">
    <property type="entry name" value="Ribosomal_uL23/eL15/eS24_sf"/>
</dbReference>
<dbReference type="PANTHER" id="PTHR12059">
    <property type="entry name" value="RIBOSOMAL PROTEIN L23-RELATED"/>
    <property type="match status" value="1"/>
</dbReference>
<name>A0ABD2LRS1_9BILA</name>
<evidence type="ECO:0000313" key="9">
    <source>
        <dbReference type="EMBL" id="KAL3117932.1"/>
    </source>
</evidence>
<keyword evidence="10" id="KW-1185">Reference proteome</keyword>
<accession>A0ABD2LRS1</accession>
<sequence length="160" mass="19036">MTSRISRLWQPGAPRLRVFLPDFWMKLVEQPTKGYNRLPINAAAFEVDLKMSRMDVREYLEKIYKYPVRDVRIRVKMGDITWDHPKDRDKRRALWKEEDRKIAIVFFKKGFIAEVPDLFPGRGTDAEIDQMKKFQEQDANTFNSRFVNRERAGIGEMLPI</sequence>
<evidence type="ECO:0000313" key="10">
    <source>
        <dbReference type="Proteomes" id="UP001620626"/>
    </source>
</evidence>
<protein>
    <recommendedName>
        <fullName evidence="7">Large ribosomal subunit protein uL23m</fullName>
    </recommendedName>
    <alternativeName>
        <fullName evidence="8">39S ribosomal protein L23, mitochondrial</fullName>
    </alternativeName>
</protein>
<dbReference type="SUPFAM" id="SSF54189">
    <property type="entry name" value="Ribosomal proteins S24e, L23 and L15e"/>
    <property type="match status" value="1"/>
</dbReference>
<reference evidence="9 10" key="1">
    <citation type="submission" date="2024-10" db="EMBL/GenBank/DDBJ databases">
        <authorList>
            <person name="Kim D."/>
        </authorList>
    </citation>
    <scope>NUCLEOTIDE SEQUENCE [LARGE SCALE GENOMIC DNA]</scope>
    <source>
        <strain evidence="9">BH-2024</strain>
    </source>
</reference>
<dbReference type="GO" id="GO:0005840">
    <property type="term" value="C:ribosome"/>
    <property type="evidence" value="ECO:0007669"/>
    <property type="project" value="UniProtKB-KW"/>
</dbReference>
<keyword evidence="3" id="KW-0689">Ribosomal protein</keyword>
<evidence type="ECO:0000256" key="6">
    <source>
        <dbReference type="ARBA" id="ARBA00038782"/>
    </source>
</evidence>
<keyword evidence="5" id="KW-0687">Ribonucleoprotein</keyword>
<evidence type="ECO:0000256" key="7">
    <source>
        <dbReference type="ARBA" id="ARBA00039977"/>
    </source>
</evidence>
<comment type="similarity">
    <text evidence="2">Belongs to the universal ribosomal protein uL23 family.</text>
</comment>
<keyword evidence="4" id="KW-0496">Mitochondrion</keyword>
<dbReference type="GO" id="GO:0005739">
    <property type="term" value="C:mitochondrion"/>
    <property type="evidence" value="ECO:0007669"/>
    <property type="project" value="UniProtKB-SubCell"/>
</dbReference>
<evidence type="ECO:0000256" key="3">
    <source>
        <dbReference type="ARBA" id="ARBA00022980"/>
    </source>
</evidence>